<dbReference type="RefSeq" id="XP_026494081.1">
    <property type="nucleotide sequence ID" value="XM_026638296.2"/>
</dbReference>
<dbReference type="GO" id="GO:0007218">
    <property type="term" value="P:neuropeptide signaling pathway"/>
    <property type="evidence" value="ECO:0007669"/>
    <property type="project" value="UniProtKB-KW"/>
</dbReference>
<evidence type="ECO:0000256" key="4">
    <source>
        <dbReference type="ARBA" id="ARBA00022702"/>
    </source>
</evidence>
<comment type="subcellular location">
    <subcellularLocation>
        <location evidence="1">Secreted</location>
    </subcellularLocation>
</comment>
<dbReference type="GeneID" id="113399216"/>
<comment type="similarity">
    <text evidence="2">Belongs to the pyrokinin family.</text>
</comment>
<dbReference type="OMA" id="NIDFTPR"/>
<dbReference type="AlphaFoldDB" id="A0A8B8ID02"/>
<dbReference type="InterPro" id="IPR001484">
    <property type="entry name" value="Pyrokinin_CS"/>
</dbReference>
<dbReference type="Pfam" id="PF05874">
    <property type="entry name" value="PBAN"/>
    <property type="match status" value="1"/>
</dbReference>
<evidence type="ECO:0000256" key="3">
    <source>
        <dbReference type="ARBA" id="ARBA00022525"/>
    </source>
</evidence>
<dbReference type="GO" id="GO:0042811">
    <property type="term" value="P:pheromone biosynthetic process"/>
    <property type="evidence" value="ECO:0007669"/>
    <property type="project" value="InterPro"/>
</dbReference>
<reference evidence="9" key="1">
    <citation type="submission" date="2025-08" db="UniProtKB">
        <authorList>
            <consortium name="RefSeq"/>
        </authorList>
    </citation>
    <scope>IDENTIFICATION</scope>
    <source>
        <tissue evidence="9">Whole body</tissue>
    </source>
</reference>
<organism evidence="8 9">
    <name type="scientific">Vanessa tameamea</name>
    <name type="common">Kamehameha butterfly</name>
    <dbReference type="NCBI Taxonomy" id="334116"/>
    <lineage>
        <taxon>Eukaryota</taxon>
        <taxon>Metazoa</taxon>
        <taxon>Ecdysozoa</taxon>
        <taxon>Arthropoda</taxon>
        <taxon>Hexapoda</taxon>
        <taxon>Insecta</taxon>
        <taxon>Pterygota</taxon>
        <taxon>Neoptera</taxon>
        <taxon>Endopterygota</taxon>
        <taxon>Lepidoptera</taxon>
        <taxon>Glossata</taxon>
        <taxon>Ditrysia</taxon>
        <taxon>Papilionoidea</taxon>
        <taxon>Nymphalidae</taxon>
        <taxon>Nymphalinae</taxon>
        <taxon>Vanessa</taxon>
    </lineage>
</organism>
<evidence type="ECO:0000313" key="9">
    <source>
        <dbReference type="RefSeq" id="XP_026494081.1"/>
    </source>
</evidence>
<dbReference type="CTD" id="692749"/>
<dbReference type="GO" id="GO:0005184">
    <property type="term" value="F:neuropeptide hormone activity"/>
    <property type="evidence" value="ECO:0007669"/>
    <property type="project" value="InterPro"/>
</dbReference>
<gene>
    <name evidence="9" type="primary">LOC113399216</name>
</gene>
<evidence type="ECO:0000256" key="1">
    <source>
        <dbReference type="ARBA" id="ARBA00004613"/>
    </source>
</evidence>
<dbReference type="OrthoDB" id="6424205at2759"/>
<keyword evidence="7" id="KW-0732">Signal</keyword>
<proteinExistence type="inferred from homology"/>
<protein>
    <submittedName>
        <fullName evidence="9">PBAN-type neuropeptides-like</fullName>
    </submittedName>
</protein>
<keyword evidence="6" id="KW-0527">Neuropeptide</keyword>
<dbReference type="Proteomes" id="UP001652626">
    <property type="component" value="Chromosome 31"/>
</dbReference>
<dbReference type="InterPro" id="IPR008730">
    <property type="entry name" value="PBAN"/>
</dbReference>
<keyword evidence="5" id="KW-0027">Amidation</keyword>
<evidence type="ECO:0000313" key="8">
    <source>
        <dbReference type="Proteomes" id="UP001652626"/>
    </source>
</evidence>
<evidence type="ECO:0000256" key="6">
    <source>
        <dbReference type="ARBA" id="ARBA00023320"/>
    </source>
</evidence>
<keyword evidence="3" id="KW-0964">Secreted</keyword>
<feature type="chain" id="PRO_5034351082" evidence="7">
    <location>
        <begin position="24"/>
        <end position="198"/>
    </location>
</feature>
<name>A0A8B8ID02_VANTA</name>
<evidence type="ECO:0000256" key="5">
    <source>
        <dbReference type="ARBA" id="ARBA00022815"/>
    </source>
</evidence>
<feature type="signal peptide" evidence="7">
    <location>
        <begin position="1"/>
        <end position="23"/>
    </location>
</feature>
<evidence type="ECO:0000256" key="7">
    <source>
        <dbReference type="SAM" id="SignalP"/>
    </source>
</evidence>
<dbReference type="PROSITE" id="PS00539">
    <property type="entry name" value="PYROKININ"/>
    <property type="match status" value="2"/>
</dbReference>
<keyword evidence="4" id="KW-0372">Hormone</keyword>
<keyword evidence="8" id="KW-1185">Reference proteome</keyword>
<accession>A0A8B8ID02</accession>
<dbReference type="GO" id="GO:0005576">
    <property type="term" value="C:extracellular region"/>
    <property type="evidence" value="ECO:0007669"/>
    <property type="project" value="UniProtKB-SubCell"/>
</dbReference>
<evidence type="ECO:0000256" key="2">
    <source>
        <dbReference type="ARBA" id="ARBA00007714"/>
    </source>
</evidence>
<sequence>MSCFVDVTFIFIVFLSCVHTMAASDIIKDDELDKGAHSERGALWFGPRLGKRSLQFVDEDNSQAILKLLEAADAVKYYYNQMPYEMQADAPQAKVTKKVIFTPKLGRTTDNQEKRFENVEFTPRLGRKLAEKMAATSDDESYYPESVRMNMRSNYFSPRLGRNFNLANKLPRELIYDIYSEPQIRVARSLNRTKSSKL</sequence>